<comment type="caution">
    <text evidence="7">The sequence shown here is derived from an EMBL/GenBank/DDBJ whole genome shotgun (WGS) entry which is preliminary data.</text>
</comment>
<dbReference type="Gene3D" id="1.10.510.10">
    <property type="entry name" value="Transferase(Phosphotransferase) domain 1"/>
    <property type="match status" value="1"/>
</dbReference>
<dbReference type="PANTHER" id="PTHR44329">
    <property type="entry name" value="SERINE/THREONINE-PROTEIN KINASE TNNI3K-RELATED"/>
    <property type="match status" value="1"/>
</dbReference>
<dbReference type="Proteomes" id="UP001465755">
    <property type="component" value="Unassembled WGS sequence"/>
</dbReference>
<proteinExistence type="predicted"/>
<dbReference type="InterPro" id="IPR051681">
    <property type="entry name" value="Ser/Thr_Kinases-Pseudokinases"/>
</dbReference>
<feature type="domain" description="Protein kinase" evidence="5">
    <location>
        <begin position="1"/>
        <end position="268"/>
    </location>
</feature>
<dbReference type="GO" id="GO:0004674">
    <property type="term" value="F:protein serine/threonine kinase activity"/>
    <property type="evidence" value="ECO:0007669"/>
    <property type="project" value="TreeGrafter"/>
</dbReference>
<dbReference type="PROSITE" id="PS51746">
    <property type="entry name" value="PPM_2"/>
    <property type="match status" value="1"/>
</dbReference>
<name>A0AAW1NVN4_9CHLO</name>
<dbReference type="SMART" id="SM00332">
    <property type="entry name" value="PP2Cc"/>
    <property type="match status" value="1"/>
</dbReference>
<dbReference type="PANTHER" id="PTHR44329:SF288">
    <property type="entry name" value="MITOGEN-ACTIVATED PROTEIN KINASE KINASE KINASE 20"/>
    <property type="match status" value="1"/>
</dbReference>
<dbReference type="CDD" id="cd00143">
    <property type="entry name" value="PP2Cc"/>
    <property type="match status" value="1"/>
</dbReference>
<keyword evidence="3" id="KW-0418">Kinase</keyword>
<evidence type="ECO:0000256" key="2">
    <source>
        <dbReference type="ARBA" id="ARBA00022741"/>
    </source>
</evidence>
<dbReference type="Gene3D" id="3.60.40.10">
    <property type="entry name" value="PPM-type phosphatase domain"/>
    <property type="match status" value="2"/>
</dbReference>
<accession>A0AAW1NVN4</accession>
<dbReference type="InterPro" id="IPR036457">
    <property type="entry name" value="PPM-type-like_dom_sf"/>
</dbReference>
<dbReference type="Pfam" id="PF00069">
    <property type="entry name" value="Pkinase"/>
    <property type="match status" value="1"/>
</dbReference>
<dbReference type="AlphaFoldDB" id="A0AAW1NVN4"/>
<sequence>MATCVRQGRFEEATAKAKISSSRDLEFFRREAALLCLLQHPNMTALLAARLLPPEYLLVMELGAKELASMIHHEGWRSNPKQLIHLASQLAEVLAYLHAKGVLHRDINPSNILLDGAENLKLTDFSIAEYADELAEEQADRRHLLKGAQPTGGFHKRHLVGTLQYLAPEILLKQPAGYAADIYAWAVTVNELATGTFPFSDCTHDNPQAHTILDFGYGRSELAAAVAAEGLRPTLAPSAPPQLNDLITRCWALDPDQRPTASDLAPSFELKVTAAAEASAGLRGEDRMEDRHLLLTPLHIKGKLLPSTQILATFDGHRGAAAAEHCVQHLLQHLQACWDAPTAEAALQDTFLRLDKAFLESQQRSWDDQVQRKGQSAAGTRTWPGCTAIVALIHDGHLWVANAGDCRAVLVTRSIGDGDLKPLGLTARPEVSHHQLEEGDTCLLLGSDGLWDYLPSQAAADLIRDTVKHPAMCARRLITEALTRGSGDNVTAIVAFLQPVTTLERIYG</sequence>
<protein>
    <submittedName>
        <fullName evidence="7">Uncharacterized protein</fullName>
    </submittedName>
</protein>
<feature type="domain" description="PPM-type phosphatase" evidence="6">
    <location>
        <begin position="272"/>
        <end position="497"/>
    </location>
</feature>
<dbReference type="SUPFAM" id="SSF81606">
    <property type="entry name" value="PP2C-like"/>
    <property type="match status" value="1"/>
</dbReference>
<evidence type="ECO:0000313" key="7">
    <source>
        <dbReference type="EMBL" id="KAK9796343.1"/>
    </source>
</evidence>
<keyword evidence="1" id="KW-0808">Transferase</keyword>
<evidence type="ECO:0000313" key="8">
    <source>
        <dbReference type="Proteomes" id="UP001465755"/>
    </source>
</evidence>
<evidence type="ECO:0000256" key="4">
    <source>
        <dbReference type="ARBA" id="ARBA00022840"/>
    </source>
</evidence>
<evidence type="ECO:0000256" key="3">
    <source>
        <dbReference type="ARBA" id="ARBA00022777"/>
    </source>
</evidence>
<evidence type="ECO:0000259" key="6">
    <source>
        <dbReference type="PROSITE" id="PS51746"/>
    </source>
</evidence>
<keyword evidence="8" id="KW-1185">Reference proteome</keyword>
<keyword evidence="4" id="KW-0067">ATP-binding</keyword>
<dbReference type="Pfam" id="PF00481">
    <property type="entry name" value="PP2C"/>
    <property type="match status" value="2"/>
</dbReference>
<dbReference type="EMBL" id="JALJOQ010000116">
    <property type="protein sequence ID" value="KAK9796343.1"/>
    <property type="molecule type" value="Genomic_DNA"/>
</dbReference>
<evidence type="ECO:0000256" key="1">
    <source>
        <dbReference type="ARBA" id="ARBA00022679"/>
    </source>
</evidence>
<dbReference type="SMART" id="SM00331">
    <property type="entry name" value="PP2C_SIG"/>
    <property type="match status" value="1"/>
</dbReference>
<dbReference type="SUPFAM" id="SSF56112">
    <property type="entry name" value="Protein kinase-like (PK-like)"/>
    <property type="match status" value="1"/>
</dbReference>
<dbReference type="InterPro" id="IPR001932">
    <property type="entry name" value="PPM-type_phosphatase-like_dom"/>
</dbReference>
<dbReference type="PROSITE" id="PS50011">
    <property type="entry name" value="PROTEIN_KINASE_DOM"/>
    <property type="match status" value="1"/>
</dbReference>
<organism evidence="7 8">
    <name type="scientific">Symbiochloris irregularis</name>
    <dbReference type="NCBI Taxonomy" id="706552"/>
    <lineage>
        <taxon>Eukaryota</taxon>
        <taxon>Viridiplantae</taxon>
        <taxon>Chlorophyta</taxon>
        <taxon>core chlorophytes</taxon>
        <taxon>Trebouxiophyceae</taxon>
        <taxon>Trebouxiales</taxon>
        <taxon>Trebouxiaceae</taxon>
        <taxon>Symbiochloris</taxon>
    </lineage>
</organism>
<evidence type="ECO:0000259" key="5">
    <source>
        <dbReference type="PROSITE" id="PS50011"/>
    </source>
</evidence>
<dbReference type="GO" id="GO:0005524">
    <property type="term" value="F:ATP binding"/>
    <property type="evidence" value="ECO:0007669"/>
    <property type="project" value="UniProtKB-KW"/>
</dbReference>
<dbReference type="InterPro" id="IPR011009">
    <property type="entry name" value="Kinase-like_dom_sf"/>
</dbReference>
<reference evidence="7 8" key="1">
    <citation type="journal article" date="2024" name="Nat. Commun.">
        <title>Phylogenomics reveals the evolutionary origins of lichenization in chlorophyte algae.</title>
        <authorList>
            <person name="Puginier C."/>
            <person name="Libourel C."/>
            <person name="Otte J."/>
            <person name="Skaloud P."/>
            <person name="Haon M."/>
            <person name="Grisel S."/>
            <person name="Petersen M."/>
            <person name="Berrin J.G."/>
            <person name="Delaux P.M."/>
            <person name="Dal Grande F."/>
            <person name="Keller J."/>
        </authorList>
    </citation>
    <scope>NUCLEOTIDE SEQUENCE [LARGE SCALE GENOMIC DNA]</scope>
    <source>
        <strain evidence="7 8">SAG 2036</strain>
    </source>
</reference>
<dbReference type="InterPro" id="IPR000719">
    <property type="entry name" value="Prot_kinase_dom"/>
</dbReference>
<keyword evidence="2" id="KW-0547">Nucleotide-binding</keyword>
<dbReference type="Gene3D" id="3.30.200.20">
    <property type="entry name" value="Phosphorylase Kinase, domain 1"/>
    <property type="match status" value="1"/>
</dbReference>
<gene>
    <name evidence="7" type="ORF">WJX73_010652</name>
</gene>